<comment type="function">
    <text evidence="6">Substrate-binding subunit of tRNA (adenine-N1-)-methyltransferase, which catalyzes the formation of N1-methyladenine at position 58 (m1A58) in initiator methionyl-tRNA.</text>
</comment>
<protein>
    <recommendedName>
        <fullName evidence="3 6">tRNA (adenine(58)-N(1))-methyltransferase non-catalytic subunit TRM6</fullName>
    </recommendedName>
</protein>
<feature type="compositionally biased region" description="Basic and acidic residues" evidence="7">
    <location>
        <begin position="298"/>
        <end position="310"/>
    </location>
</feature>
<dbReference type="Pfam" id="PF04189">
    <property type="entry name" value="Gcd10p"/>
    <property type="match status" value="1"/>
</dbReference>
<dbReference type="VEuPathDB" id="VectorBase:AMEC019801"/>
<reference evidence="8" key="2">
    <citation type="submission" date="2020-05" db="UniProtKB">
        <authorList>
            <consortium name="EnsemblMetazoa"/>
        </authorList>
    </citation>
    <scope>IDENTIFICATION</scope>
    <source>
        <strain evidence="8">CM1001059</strain>
    </source>
</reference>
<dbReference type="AlphaFoldDB" id="A0A182UG57"/>
<dbReference type="STRING" id="34690.A0A182UG57"/>
<dbReference type="GO" id="GO:0030488">
    <property type="term" value="P:tRNA methylation"/>
    <property type="evidence" value="ECO:0007669"/>
    <property type="project" value="InterPro"/>
</dbReference>
<organism evidence="8 9">
    <name type="scientific">Anopheles melas</name>
    <dbReference type="NCBI Taxonomy" id="34690"/>
    <lineage>
        <taxon>Eukaryota</taxon>
        <taxon>Metazoa</taxon>
        <taxon>Ecdysozoa</taxon>
        <taxon>Arthropoda</taxon>
        <taxon>Hexapoda</taxon>
        <taxon>Insecta</taxon>
        <taxon>Pterygota</taxon>
        <taxon>Neoptera</taxon>
        <taxon>Endopterygota</taxon>
        <taxon>Diptera</taxon>
        <taxon>Nematocera</taxon>
        <taxon>Culicoidea</taxon>
        <taxon>Culicidae</taxon>
        <taxon>Anophelinae</taxon>
        <taxon>Anopheles</taxon>
    </lineage>
</organism>
<comment type="subunit">
    <text evidence="6">Heterotetramer.</text>
</comment>
<proteinExistence type="inferred from homology"/>
<comment type="similarity">
    <text evidence="2 6">Belongs to the TRM6/GCD10 family.</text>
</comment>
<dbReference type="PIRSF" id="PIRSF038170">
    <property type="entry name" value="tRNA_m1A_mtfrase"/>
    <property type="match status" value="1"/>
</dbReference>
<dbReference type="PANTHER" id="PTHR12945:SF0">
    <property type="entry name" value="TRNA (ADENINE(58)-N(1))-METHYLTRANSFERASE NON-CATALYTIC SUBUNIT TRM6"/>
    <property type="match status" value="1"/>
</dbReference>
<accession>A0A182UG57</accession>
<dbReference type="InterPro" id="IPR029063">
    <property type="entry name" value="SAM-dependent_MTases_sf"/>
</dbReference>
<keyword evidence="9" id="KW-1185">Reference proteome</keyword>
<keyword evidence="4 6" id="KW-0819">tRNA processing</keyword>
<evidence type="ECO:0000256" key="2">
    <source>
        <dbReference type="ARBA" id="ARBA00008320"/>
    </source>
</evidence>
<evidence type="ECO:0000313" key="8">
    <source>
        <dbReference type="EnsemblMetazoa" id="AMEC019801-PA"/>
    </source>
</evidence>
<dbReference type="PANTHER" id="PTHR12945">
    <property type="entry name" value="TRANSLATION INITIATION FACTOR EIF3-RELATED"/>
    <property type="match status" value="1"/>
</dbReference>
<dbReference type="Gene3D" id="3.40.50.150">
    <property type="entry name" value="Vaccinia Virus protein VP39"/>
    <property type="match status" value="1"/>
</dbReference>
<evidence type="ECO:0000256" key="3">
    <source>
        <dbReference type="ARBA" id="ARBA00021704"/>
    </source>
</evidence>
<evidence type="ECO:0000256" key="7">
    <source>
        <dbReference type="SAM" id="MobiDB-lite"/>
    </source>
</evidence>
<comment type="subcellular location">
    <subcellularLocation>
        <location evidence="1 6">Nucleus</location>
    </subcellularLocation>
</comment>
<reference evidence="9" key="1">
    <citation type="submission" date="2014-01" db="EMBL/GenBank/DDBJ databases">
        <title>The Genome Sequence of Anopheles melas CM1001059_A (V2).</title>
        <authorList>
            <consortium name="The Broad Institute Genomics Platform"/>
            <person name="Neafsey D.E."/>
            <person name="Besansky N."/>
            <person name="Howell P."/>
            <person name="Walton C."/>
            <person name="Young S.K."/>
            <person name="Zeng Q."/>
            <person name="Gargeya S."/>
            <person name="Fitzgerald M."/>
            <person name="Haas B."/>
            <person name="Abouelleil A."/>
            <person name="Allen A.W."/>
            <person name="Alvarado L."/>
            <person name="Arachchi H.M."/>
            <person name="Berlin A.M."/>
            <person name="Chapman S.B."/>
            <person name="Gainer-Dewar J."/>
            <person name="Goldberg J."/>
            <person name="Griggs A."/>
            <person name="Gujja S."/>
            <person name="Hansen M."/>
            <person name="Howarth C."/>
            <person name="Imamovic A."/>
            <person name="Ireland A."/>
            <person name="Larimer J."/>
            <person name="McCowan C."/>
            <person name="Murphy C."/>
            <person name="Pearson M."/>
            <person name="Poon T.W."/>
            <person name="Priest M."/>
            <person name="Roberts A."/>
            <person name="Saif S."/>
            <person name="Shea T."/>
            <person name="Sisk P."/>
            <person name="Sykes S."/>
            <person name="Wortman J."/>
            <person name="Nusbaum C."/>
            <person name="Birren B."/>
        </authorList>
    </citation>
    <scope>NUCLEOTIDE SEQUENCE [LARGE SCALE GENOMIC DNA]</scope>
    <source>
        <strain evidence="9">CM1001059</strain>
    </source>
</reference>
<dbReference type="GO" id="GO:0031515">
    <property type="term" value="C:tRNA (m1A) methyltransferase complex"/>
    <property type="evidence" value="ECO:0007669"/>
    <property type="project" value="UniProtKB-UniRule"/>
</dbReference>
<dbReference type="Proteomes" id="UP000075902">
    <property type="component" value="Unassembled WGS sequence"/>
</dbReference>
<evidence type="ECO:0000256" key="5">
    <source>
        <dbReference type="ARBA" id="ARBA00023242"/>
    </source>
</evidence>
<feature type="region of interest" description="Disordered" evidence="7">
    <location>
        <begin position="285"/>
        <end position="338"/>
    </location>
</feature>
<dbReference type="InterPro" id="IPR017423">
    <property type="entry name" value="TRM6"/>
</dbReference>
<name>A0A182UG57_9DIPT</name>
<keyword evidence="5 6" id="KW-0539">Nucleus</keyword>
<sequence length="483" mass="55044">MTDKIKVGDYLIIQRQKYTKLQKFNNLNTTVNLGKDQIELRLAENHPYCTTFHLVPKQERGRRLYTLDALSTPSEIRNLKELLIKESGNDNRNIIDDRQSQTLSTEEILKLREECESSSEVIGKLVENSKSFATKTEYSQEKYLKRKEKKYFEYITIRRPSIRLLTDIYWRLDPEKVLGVRFDTLSQIISYSGVCSVGNYLLYESGTNGLLPAAMLNSIGAETGGKLVHLHPGNVAQKQALFAMDYPAEQQARCVSVNIYSVLRHFYQDREGAKENDAQEPVVAEAKENETLEPVVAKAEDSTDGERTEEVNGTSKRKHEETQDGTADDEPEAKQLKVDKQKQAWELENEAAAMDYPAEQQARCVSLKVDKQKQAWELENEAAASIMRERFDSLVIVAKEHPYSILKALLPFVKPSRPVVIFSTCREILTESYVDMKAEASVTYLRVTSNWMRQYQILPNRTHPDVTMSGSSGYLLTGYTIGN</sequence>
<evidence type="ECO:0000256" key="6">
    <source>
        <dbReference type="PIRNR" id="PIRNR038170"/>
    </source>
</evidence>
<dbReference type="GO" id="GO:0005634">
    <property type="term" value="C:nucleus"/>
    <property type="evidence" value="ECO:0007669"/>
    <property type="project" value="UniProtKB-SubCell"/>
</dbReference>
<evidence type="ECO:0000256" key="1">
    <source>
        <dbReference type="ARBA" id="ARBA00004123"/>
    </source>
</evidence>
<dbReference type="EnsemblMetazoa" id="AMEC019801-RA">
    <property type="protein sequence ID" value="AMEC019801-PA"/>
    <property type="gene ID" value="AMEC019801"/>
</dbReference>
<evidence type="ECO:0000313" key="9">
    <source>
        <dbReference type="Proteomes" id="UP000075902"/>
    </source>
</evidence>
<evidence type="ECO:0000256" key="4">
    <source>
        <dbReference type="ARBA" id="ARBA00022694"/>
    </source>
</evidence>